<keyword evidence="4 6" id="KW-0274">FAD</keyword>
<dbReference type="Pfam" id="PF00175">
    <property type="entry name" value="NAD_binding_1"/>
    <property type="match status" value="1"/>
</dbReference>
<gene>
    <name evidence="9" type="ORF">M408DRAFT_81089</name>
</gene>
<dbReference type="InterPro" id="IPR017938">
    <property type="entry name" value="Riboflavin_synthase-like_b-brl"/>
</dbReference>
<feature type="binding site" evidence="6">
    <location>
        <position position="31"/>
    </location>
    <ligand>
        <name>FAD</name>
        <dbReference type="ChEBI" id="CHEBI:57692"/>
    </ligand>
</feature>
<dbReference type="InterPro" id="IPR039261">
    <property type="entry name" value="FNR_nucleotide-bd"/>
</dbReference>
<comment type="similarity">
    <text evidence="2">Belongs to the flavoprotein pyridine nucleotide cytochrome reductase family.</text>
</comment>
<evidence type="ECO:0000256" key="6">
    <source>
        <dbReference type="PIRSR" id="PIRSR601834-1"/>
    </source>
</evidence>
<dbReference type="HOGENOM" id="CLU_1409593_0_0_1"/>
<comment type="cofactor">
    <cofactor evidence="1 6">
        <name>FAD</name>
        <dbReference type="ChEBI" id="CHEBI:57692"/>
    </cofactor>
</comment>
<evidence type="ECO:0000259" key="7">
    <source>
        <dbReference type="Pfam" id="PF00175"/>
    </source>
</evidence>
<feature type="binding site" evidence="6">
    <location>
        <position position="6"/>
    </location>
    <ligand>
        <name>FAD</name>
        <dbReference type="ChEBI" id="CHEBI:57692"/>
    </ligand>
</feature>
<proteinExistence type="inferred from homology"/>
<sequence length="193" mass="21579">MQIERPYTPINGVGVDGKMTFWIKKYPGGEVSNWISKLQKNRNIEIRGPVQQWDWRSGSWDEIVMIGGGTGITAFTQLLHQALFSSQPVTSAIGSKTHFTLLHGHQSPSQMPPAIITEDFDLYRESSPGRFTERVFVDRLDGEADDIPRGVNVGRIDRKELESIFIERGIIDARSKRPNPGKSVMVLVCGPEG</sequence>
<feature type="binding site" evidence="6">
    <location>
        <position position="7"/>
    </location>
    <ligand>
        <name>FAD</name>
        <dbReference type="ChEBI" id="CHEBI:57692"/>
    </ligand>
</feature>
<evidence type="ECO:0000256" key="5">
    <source>
        <dbReference type="ARBA" id="ARBA00023002"/>
    </source>
</evidence>
<evidence type="ECO:0000256" key="1">
    <source>
        <dbReference type="ARBA" id="ARBA00001974"/>
    </source>
</evidence>
<protein>
    <recommendedName>
        <fullName evidence="11">Ferric reductase NAD binding domain-containing protein</fullName>
    </recommendedName>
</protein>
<keyword evidence="5" id="KW-0560">Oxidoreductase</keyword>
<organism evidence="9 10">
    <name type="scientific">Serendipita vermifera MAFF 305830</name>
    <dbReference type="NCBI Taxonomy" id="933852"/>
    <lineage>
        <taxon>Eukaryota</taxon>
        <taxon>Fungi</taxon>
        <taxon>Dikarya</taxon>
        <taxon>Basidiomycota</taxon>
        <taxon>Agaricomycotina</taxon>
        <taxon>Agaricomycetes</taxon>
        <taxon>Sebacinales</taxon>
        <taxon>Serendipitaceae</taxon>
        <taxon>Serendipita</taxon>
    </lineage>
</organism>
<name>A0A0C3ALW4_SERVB</name>
<feature type="domain" description="Flavoprotein pyridine nucleotide cytochrome reductase-like FAD-binding" evidence="8">
    <location>
        <begin position="3"/>
        <end position="54"/>
    </location>
</feature>
<feature type="binding site" evidence="6">
    <location>
        <position position="5"/>
    </location>
    <ligand>
        <name>FAD</name>
        <dbReference type="ChEBI" id="CHEBI:57692"/>
    </ligand>
</feature>
<dbReference type="Gene3D" id="2.40.30.10">
    <property type="entry name" value="Translation factors"/>
    <property type="match status" value="1"/>
</dbReference>
<dbReference type="STRING" id="933852.A0A0C3ALW4"/>
<dbReference type="InterPro" id="IPR001433">
    <property type="entry name" value="OxRdtase_FAD/NAD-bd"/>
</dbReference>
<accession>A0A0C3ALW4</accession>
<keyword evidence="3 6" id="KW-0285">Flavoprotein</keyword>
<dbReference type="Proteomes" id="UP000054097">
    <property type="component" value="Unassembled WGS sequence"/>
</dbReference>
<reference evidence="9 10" key="1">
    <citation type="submission" date="2014-04" db="EMBL/GenBank/DDBJ databases">
        <authorList>
            <consortium name="DOE Joint Genome Institute"/>
            <person name="Kuo A."/>
            <person name="Zuccaro A."/>
            <person name="Kohler A."/>
            <person name="Nagy L.G."/>
            <person name="Floudas D."/>
            <person name="Copeland A."/>
            <person name="Barry K.W."/>
            <person name="Cichocki N."/>
            <person name="Veneault-Fourrey C."/>
            <person name="LaButti K."/>
            <person name="Lindquist E.A."/>
            <person name="Lipzen A."/>
            <person name="Lundell T."/>
            <person name="Morin E."/>
            <person name="Murat C."/>
            <person name="Sun H."/>
            <person name="Tunlid A."/>
            <person name="Henrissat B."/>
            <person name="Grigoriev I.V."/>
            <person name="Hibbett D.S."/>
            <person name="Martin F."/>
            <person name="Nordberg H.P."/>
            <person name="Cantor M.N."/>
            <person name="Hua S.X."/>
        </authorList>
    </citation>
    <scope>NUCLEOTIDE SEQUENCE [LARGE SCALE GENOMIC DNA]</scope>
    <source>
        <strain evidence="9 10">MAFF 305830</strain>
    </source>
</reference>
<evidence type="ECO:0000256" key="4">
    <source>
        <dbReference type="ARBA" id="ARBA00022827"/>
    </source>
</evidence>
<dbReference type="Pfam" id="PF00970">
    <property type="entry name" value="FAD_binding_6"/>
    <property type="match status" value="1"/>
</dbReference>
<dbReference type="PRINTS" id="PR00406">
    <property type="entry name" value="CYTB5RDTASE"/>
</dbReference>
<dbReference type="OrthoDB" id="432685at2759"/>
<feature type="binding site" evidence="6">
    <location>
        <position position="32"/>
    </location>
    <ligand>
        <name>FAD</name>
        <dbReference type="ChEBI" id="CHEBI:57692"/>
    </ligand>
</feature>
<dbReference type="EMBL" id="KN824396">
    <property type="protein sequence ID" value="KIM21024.1"/>
    <property type="molecule type" value="Genomic_DNA"/>
</dbReference>
<feature type="binding site" evidence="6">
    <location>
        <position position="73"/>
    </location>
    <ligand>
        <name>FAD</name>
        <dbReference type="ChEBI" id="CHEBI:57692"/>
    </ligand>
</feature>
<dbReference type="PANTHER" id="PTHR19370:SF184">
    <property type="entry name" value="NADH-CYTOCHROME B5 REDUCTASE-LIKE"/>
    <property type="match status" value="1"/>
</dbReference>
<dbReference type="CDD" id="cd06183">
    <property type="entry name" value="cyt_b5_reduct_like"/>
    <property type="match status" value="1"/>
</dbReference>
<dbReference type="InterPro" id="IPR008333">
    <property type="entry name" value="Cbr1-like_FAD-bd_dom"/>
</dbReference>
<reference evidence="10" key="2">
    <citation type="submission" date="2015-01" db="EMBL/GenBank/DDBJ databases">
        <title>Evolutionary Origins and Diversification of the Mycorrhizal Mutualists.</title>
        <authorList>
            <consortium name="DOE Joint Genome Institute"/>
            <consortium name="Mycorrhizal Genomics Consortium"/>
            <person name="Kohler A."/>
            <person name="Kuo A."/>
            <person name="Nagy L.G."/>
            <person name="Floudas D."/>
            <person name="Copeland A."/>
            <person name="Barry K.W."/>
            <person name="Cichocki N."/>
            <person name="Veneault-Fourrey C."/>
            <person name="LaButti K."/>
            <person name="Lindquist E.A."/>
            <person name="Lipzen A."/>
            <person name="Lundell T."/>
            <person name="Morin E."/>
            <person name="Murat C."/>
            <person name="Riley R."/>
            <person name="Ohm R."/>
            <person name="Sun H."/>
            <person name="Tunlid A."/>
            <person name="Henrissat B."/>
            <person name="Grigoriev I.V."/>
            <person name="Hibbett D.S."/>
            <person name="Martin F."/>
        </authorList>
    </citation>
    <scope>NUCLEOTIDE SEQUENCE [LARGE SCALE GENOMIC DNA]</scope>
    <source>
        <strain evidence="10">MAFF 305830</strain>
    </source>
</reference>
<dbReference type="SUPFAM" id="SSF52343">
    <property type="entry name" value="Ferredoxin reductase-like, C-terminal NADP-linked domain"/>
    <property type="match status" value="1"/>
</dbReference>
<evidence type="ECO:0008006" key="11">
    <source>
        <dbReference type="Google" id="ProtNLM"/>
    </source>
</evidence>
<keyword evidence="10" id="KW-1185">Reference proteome</keyword>
<dbReference type="GO" id="GO:0016491">
    <property type="term" value="F:oxidoreductase activity"/>
    <property type="evidence" value="ECO:0007669"/>
    <property type="project" value="UniProtKB-KW"/>
</dbReference>
<evidence type="ECO:0000256" key="3">
    <source>
        <dbReference type="ARBA" id="ARBA00022630"/>
    </source>
</evidence>
<dbReference type="AlphaFoldDB" id="A0A0C3ALW4"/>
<evidence type="ECO:0000313" key="10">
    <source>
        <dbReference type="Proteomes" id="UP000054097"/>
    </source>
</evidence>
<feature type="domain" description="Oxidoreductase FAD/NAD(P)-binding" evidence="7">
    <location>
        <begin position="65"/>
        <end position="192"/>
    </location>
</feature>
<feature type="binding site" evidence="6">
    <location>
        <position position="24"/>
    </location>
    <ligand>
        <name>FAD</name>
        <dbReference type="ChEBI" id="CHEBI:57692"/>
    </ligand>
</feature>
<dbReference type="InterPro" id="IPR001834">
    <property type="entry name" value="CBR-like"/>
</dbReference>
<evidence type="ECO:0000259" key="8">
    <source>
        <dbReference type="Pfam" id="PF00970"/>
    </source>
</evidence>
<dbReference type="SUPFAM" id="SSF63380">
    <property type="entry name" value="Riboflavin synthase domain-like"/>
    <property type="match status" value="1"/>
</dbReference>
<evidence type="ECO:0000256" key="2">
    <source>
        <dbReference type="ARBA" id="ARBA00006105"/>
    </source>
</evidence>
<dbReference type="Gene3D" id="3.40.50.80">
    <property type="entry name" value="Nucleotide-binding domain of ferredoxin-NADP reductase (FNR) module"/>
    <property type="match status" value="1"/>
</dbReference>
<dbReference type="PANTHER" id="PTHR19370">
    <property type="entry name" value="NADH-CYTOCHROME B5 REDUCTASE"/>
    <property type="match status" value="1"/>
</dbReference>
<evidence type="ECO:0000313" key="9">
    <source>
        <dbReference type="EMBL" id="KIM21024.1"/>
    </source>
</evidence>